<organism evidence="3 4">
    <name type="scientific">Tectimicrobiota bacterium</name>
    <dbReference type="NCBI Taxonomy" id="2528274"/>
    <lineage>
        <taxon>Bacteria</taxon>
        <taxon>Pseudomonadati</taxon>
        <taxon>Nitrospinota/Tectimicrobiota group</taxon>
        <taxon>Candidatus Tectimicrobiota</taxon>
    </lineage>
</organism>
<accession>A0A932GMA5</accession>
<evidence type="ECO:0000313" key="4">
    <source>
        <dbReference type="Proteomes" id="UP000741360"/>
    </source>
</evidence>
<dbReference type="Proteomes" id="UP000741360">
    <property type="component" value="Unassembled WGS sequence"/>
</dbReference>
<feature type="region of interest" description="Disordered" evidence="1">
    <location>
        <begin position="209"/>
        <end position="311"/>
    </location>
</feature>
<reference evidence="3" key="1">
    <citation type="submission" date="2020-07" db="EMBL/GenBank/DDBJ databases">
        <title>Huge and variable diversity of episymbiotic CPR bacteria and DPANN archaea in groundwater ecosystems.</title>
        <authorList>
            <person name="He C.Y."/>
            <person name="Keren R."/>
            <person name="Whittaker M."/>
            <person name="Farag I.F."/>
            <person name="Doudna J."/>
            <person name="Cate J.H.D."/>
            <person name="Banfield J.F."/>
        </authorList>
    </citation>
    <scope>NUCLEOTIDE SEQUENCE</scope>
    <source>
        <strain evidence="3">NC_groundwater_717_Ag_S-0.2um_59_8</strain>
    </source>
</reference>
<dbReference type="EMBL" id="JACPSX010000007">
    <property type="protein sequence ID" value="MBI3013564.1"/>
    <property type="molecule type" value="Genomic_DNA"/>
</dbReference>
<comment type="caution">
    <text evidence="3">The sequence shown here is derived from an EMBL/GenBank/DDBJ whole genome shotgun (WGS) entry which is preliminary data.</text>
</comment>
<evidence type="ECO:0008006" key="5">
    <source>
        <dbReference type="Google" id="ProtNLM"/>
    </source>
</evidence>
<feature type="signal peptide" evidence="2">
    <location>
        <begin position="1"/>
        <end position="44"/>
    </location>
</feature>
<proteinExistence type="predicted"/>
<evidence type="ECO:0000313" key="3">
    <source>
        <dbReference type="EMBL" id="MBI3013564.1"/>
    </source>
</evidence>
<evidence type="ECO:0000256" key="2">
    <source>
        <dbReference type="SAM" id="SignalP"/>
    </source>
</evidence>
<name>A0A932GMA5_UNCTE</name>
<feature type="compositionally biased region" description="Low complexity" evidence="1">
    <location>
        <begin position="234"/>
        <end position="270"/>
    </location>
</feature>
<feature type="region of interest" description="Disordered" evidence="1">
    <location>
        <begin position="130"/>
        <end position="150"/>
    </location>
</feature>
<feature type="compositionally biased region" description="Basic and acidic residues" evidence="1">
    <location>
        <begin position="209"/>
        <end position="228"/>
    </location>
</feature>
<dbReference type="AlphaFoldDB" id="A0A932GMA5"/>
<keyword evidence="2" id="KW-0732">Signal</keyword>
<protein>
    <recommendedName>
        <fullName evidence="5">Tetratricopeptide repeat protein</fullName>
    </recommendedName>
</protein>
<evidence type="ECO:0000256" key="1">
    <source>
        <dbReference type="SAM" id="MobiDB-lite"/>
    </source>
</evidence>
<gene>
    <name evidence="3" type="ORF">HYY65_00535</name>
</gene>
<sequence>MKSSVSMARLVAFCLPMYFAAAVRGSLALLAAFLLLSQPRGAVAATAADCQQMQNLAQQNMNLYNQHRDPAHLQAARTYESHARQCWASLSGSGGGGGGGGYSGGGGGGNRFQQGMGALQRGLGILRDMSRQQEQKQRQENNRLGREAEQEGLEHYNSGRYEEALYAFQRGYQYFQQNGEGGNMAVMENHIRDARERLQMREQARLEAEELEKKRRAAAEKAADDKKRQAMINPWAPAGAGAGGTAPNPFGSTISSPAGGSGNPSARGGRTVSPDNPFVDGSASAGAPSPDNPFARPPQDRNPGQIGDPKSCIDVTHIRDANYKLQNRCPFSINYVFSGRNFQSPVEYDMGRLGKAPDSSSGIYSYHGHKPEIVWACAEGASGCNTTTAIAVRQRYNNQ</sequence>
<feature type="chain" id="PRO_5037966218" description="Tetratricopeptide repeat protein" evidence="2">
    <location>
        <begin position="45"/>
        <end position="399"/>
    </location>
</feature>